<keyword evidence="2" id="KW-1185">Reference proteome</keyword>
<gene>
    <name evidence="1" type="ordered locus">Turpa_3003</name>
</gene>
<dbReference type="InterPro" id="IPR036038">
    <property type="entry name" value="Aminotransferase-like"/>
</dbReference>
<dbReference type="Gene3D" id="3.20.10.10">
    <property type="entry name" value="D-amino Acid Aminotransferase, subunit A, domain 2"/>
    <property type="match status" value="1"/>
</dbReference>
<dbReference type="AlphaFoldDB" id="I4B8N5"/>
<dbReference type="KEGG" id="tpx:Turpa_3003"/>
<name>I4B8N5_TURPD</name>
<evidence type="ECO:0000313" key="2">
    <source>
        <dbReference type="Proteomes" id="UP000006048"/>
    </source>
</evidence>
<evidence type="ECO:0008006" key="3">
    <source>
        <dbReference type="Google" id="ProtNLM"/>
    </source>
</evidence>
<dbReference type="Proteomes" id="UP000006048">
    <property type="component" value="Chromosome"/>
</dbReference>
<reference evidence="1 2" key="1">
    <citation type="submission" date="2012-06" db="EMBL/GenBank/DDBJ databases">
        <title>The complete chromosome of genome of Turneriella parva DSM 21527.</title>
        <authorList>
            <consortium name="US DOE Joint Genome Institute (JGI-PGF)"/>
            <person name="Lucas S."/>
            <person name="Han J."/>
            <person name="Lapidus A."/>
            <person name="Bruce D."/>
            <person name="Goodwin L."/>
            <person name="Pitluck S."/>
            <person name="Peters L."/>
            <person name="Kyrpides N."/>
            <person name="Mavromatis K."/>
            <person name="Ivanova N."/>
            <person name="Mikhailova N."/>
            <person name="Chertkov O."/>
            <person name="Detter J.C."/>
            <person name="Tapia R."/>
            <person name="Han C."/>
            <person name="Land M."/>
            <person name="Hauser L."/>
            <person name="Markowitz V."/>
            <person name="Cheng J.-F."/>
            <person name="Hugenholtz P."/>
            <person name="Woyke T."/>
            <person name="Wu D."/>
            <person name="Gronow S."/>
            <person name="Wellnitz S."/>
            <person name="Brambilla E."/>
            <person name="Klenk H.-P."/>
            <person name="Eisen J.A."/>
        </authorList>
    </citation>
    <scope>NUCLEOTIDE SEQUENCE [LARGE SCALE GENOMIC DNA]</scope>
    <source>
        <strain evidence="2">ATCC BAA-1111 / DSM 21527 / NCTC 11395 / H</strain>
    </source>
</reference>
<organism evidence="1 2">
    <name type="scientific">Turneriella parva (strain ATCC BAA-1111 / DSM 21527 / NCTC 11395 / H)</name>
    <name type="common">Leptospira parva</name>
    <dbReference type="NCBI Taxonomy" id="869212"/>
    <lineage>
        <taxon>Bacteria</taxon>
        <taxon>Pseudomonadati</taxon>
        <taxon>Spirochaetota</taxon>
        <taxon>Spirochaetia</taxon>
        <taxon>Leptospirales</taxon>
        <taxon>Leptospiraceae</taxon>
        <taxon>Turneriella</taxon>
    </lineage>
</organism>
<dbReference type="InterPro" id="IPR043131">
    <property type="entry name" value="BCAT-like_N"/>
</dbReference>
<dbReference type="SUPFAM" id="SSF56752">
    <property type="entry name" value="D-aminoacid aminotransferase-like PLP-dependent enzymes"/>
    <property type="match status" value="1"/>
</dbReference>
<dbReference type="HOGENOM" id="CLU_114524_0_0_12"/>
<dbReference type="InterPro" id="IPR043132">
    <property type="entry name" value="BCAT-like_C"/>
</dbReference>
<dbReference type="STRING" id="869212.Turpa_3003"/>
<accession>I4B8N5</accession>
<dbReference type="PATRIC" id="fig|869212.3.peg.3028"/>
<protein>
    <recommendedName>
        <fullName evidence="3">Aminotransferase class IV</fullName>
    </recommendedName>
</protein>
<evidence type="ECO:0000313" key="1">
    <source>
        <dbReference type="EMBL" id="AFM13642.1"/>
    </source>
</evidence>
<sequence length="201" mass="22472">MKKFIESLRISNGEVSLIELHQRRFDLTRLAHFGLLPRIDLKNEIAAWLAKAPVKAAQGLVKMRIVYGIELESISAEPYAQRNITSVALVESPQLDYRFKYSDRSALEMLRSQVAPGVEPLIVQNGLITDAIYANVCLFDGVRWLTPARPLLEGVARSAALATGDIFTAKISARDVEQGRYLKVKLINCMNFLKEANDISL</sequence>
<dbReference type="RefSeq" id="WP_014804143.1">
    <property type="nucleotide sequence ID" value="NC_018020.1"/>
</dbReference>
<dbReference type="Gene3D" id="3.30.470.10">
    <property type="match status" value="1"/>
</dbReference>
<dbReference type="EMBL" id="CP002959">
    <property type="protein sequence ID" value="AFM13642.1"/>
    <property type="molecule type" value="Genomic_DNA"/>
</dbReference>
<proteinExistence type="predicted"/>
<dbReference type="GO" id="GO:0003824">
    <property type="term" value="F:catalytic activity"/>
    <property type="evidence" value="ECO:0007669"/>
    <property type="project" value="InterPro"/>
</dbReference>
<dbReference type="OrthoDB" id="1148709at2"/>